<evidence type="ECO:0000256" key="2">
    <source>
        <dbReference type="ARBA" id="ARBA00022695"/>
    </source>
</evidence>
<proteinExistence type="inferred from homology"/>
<evidence type="ECO:0000256" key="4">
    <source>
        <dbReference type="ARBA" id="ARBA00022840"/>
    </source>
</evidence>
<dbReference type="STRING" id="476281.ICMP_124"/>
<dbReference type="InterPro" id="IPR009000">
    <property type="entry name" value="Transl_B-barrel_sf"/>
</dbReference>
<dbReference type="InterPro" id="IPR009001">
    <property type="entry name" value="Transl_elong_EF1A/Init_IF2_C"/>
</dbReference>
<dbReference type="GO" id="GO:0003924">
    <property type="term" value="F:GTPase activity"/>
    <property type="evidence" value="ECO:0007669"/>
    <property type="project" value="InterPro"/>
</dbReference>
<comment type="pathway">
    <text evidence="7">Sulfur metabolism; hydrogen sulfide biosynthesis; sulfite from sulfate: step 1/3.</text>
</comment>
<dbReference type="PROSITE" id="PS00301">
    <property type="entry name" value="G_TR_1"/>
    <property type="match status" value="1"/>
</dbReference>
<dbReference type="InterPro" id="IPR050100">
    <property type="entry name" value="TRAFAC_GTPase_members"/>
</dbReference>
<dbReference type="InterPro" id="IPR044139">
    <property type="entry name" value="CysN_NoDQ_III"/>
</dbReference>
<comment type="similarity">
    <text evidence="6 7">Belongs to the TRAFAC class translation factor GTPase superfamily. Classic translation factor GTPase family. CysN/NodQ subfamily.</text>
</comment>
<comment type="catalytic activity">
    <reaction evidence="7">
        <text>sulfate + ATP + H(+) = adenosine 5'-phosphosulfate + diphosphate</text>
        <dbReference type="Rhea" id="RHEA:18133"/>
        <dbReference type="ChEBI" id="CHEBI:15378"/>
        <dbReference type="ChEBI" id="CHEBI:16189"/>
        <dbReference type="ChEBI" id="CHEBI:30616"/>
        <dbReference type="ChEBI" id="CHEBI:33019"/>
        <dbReference type="ChEBI" id="CHEBI:58243"/>
        <dbReference type="EC" id="2.7.7.4"/>
    </reaction>
</comment>
<dbReference type="AlphaFoldDB" id="C5WCD0"/>
<dbReference type="KEGG" id="icp:ICMP_124"/>
<sequence length="478" mass="54471">MKASITSKKLFQERDLESWLSSQQKNSLLRFMTCGSVDDGKSTLIGRLLHDTNQIHIDQFLTLQNDSKKQGIYGEKVDWSLLVDGLQAEREQGITIDVAYRYFSTEKRKFIIADTPGHEQYTRNMATGASTCDLAILLIDACKGMLNQTIRHTFISTLLGINHFIVAINKMDLVNYDPSIFEKIKKEYLNFTKELPEDLDIHFIPISASEGDNVVKRTSAMQWYDGPTLLNILETIVIKKDTDYSPMCFPVQYVNRNNVCFRGYAGTLAAGTLKVGQRIRVLPTNIETHVTSIITFDGNLQTAVTGEAITLELHDDIDITRGNFLVDLRSTLKPIQHAKIDVVWMTNKPLKIGEMYDAKIMTKKVRVYIEKIHYQFDINTLQKIPNDSLSLNSIGLVEVFFTEPVIVDKYKHNRTIGNMIFIDKLTNMTIGAGMINETTPIVNNIRNYSSFEKELNILISRYFPEWININRSNTNGTK</sequence>
<dbReference type="UniPathway" id="UPA00140">
    <property type="reaction ID" value="UER00204"/>
</dbReference>
<dbReference type="SUPFAM" id="SSF50447">
    <property type="entry name" value="Translation proteins"/>
    <property type="match status" value="1"/>
</dbReference>
<dbReference type="SUPFAM" id="SSF52540">
    <property type="entry name" value="P-loop containing nucleoside triphosphate hydrolases"/>
    <property type="match status" value="1"/>
</dbReference>
<evidence type="ECO:0000256" key="6">
    <source>
        <dbReference type="ARBA" id="ARBA00061263"/>
    </source>
</evidence>
<dbReference type="PANTHER" id="PTHR23115">
    <property type="entry name" value="TRANSLATION FACTOR"/>
    <property type="match status" value="1"/>
</dbReference>
<evidence type="ECO:0000256" key="7">
    <source>
        <dbReference type="HAMAP-Rule" id="MF_00062"/>
    </source>
</evidence>
<feature type="domain" description="Tr-type G" evidence="8">
    <location>
        <begin position="26"/>
        <end position="247"/>
    </location>
</feature>
<dbReference type="NCBIfam" id="TIGR00231">
    <property type="entry name" value="small_GTP"/>
    <property type="match status" value="1"/>
</dbReference>
<dbReference type="InterPro" id="IPR005225">
    <property type="entry name" value="Small_GTP-bd"/>
</dbReference>
<evidence type="ECO:0000259" key="8">
    <source>
        <dbReference type="PROSITE" id="PS51722"/>
    </source>
</evidence>
<keyword evidence="3 7" id="KW-0547">Nucleotide-binding</keyword>
<keyword evidence="10" id="KW-1185">Reference proteome</keyword>
<dbReference type="CDD" id="cd03695">
    <property type="entry name" value="CysN_NodQ_II"/>
    <property type="match status" value="1"/>
</dbReference>
<dbReference type="OrthoDB" id="9804504at2"/>
<keyword evidence="2 7" id="KW-0548">Nucleotidyltransferase</keyword>
<dbReference type="Pfam" id="PF00009">
    <property type="entry name" value="GTP_EFTU"/>
    <property type="match status" value="1"/>
</dbReference>
<dbReference type="InterPro" id="IPR031157">
    <property type="entry name" value="G_TR_CS"/>
</dbReference>
<dbReference type="HOGENOM" id="CLU_007265_5_2_6"/>
<dbReference type="GO" id="GO:0000103">
    <property type="term" value="P:sulfate assimilation"/>
    <property type="evidence" value="ECO:0007669"/>
    <property type="project" value="UniProtKB-UniRule"/>
</dbReference>
<dbReference type="InterPro" id="IPR041757">
    <property type="entry name" value="CysN_GTP-bd"/>
</dbReference>
<comment type="subunit">
    <text evidence="7">Heterodimer composed of CysD, the smaller subunit, and CysN.</text>
</comment>
<dbReference type="Gene3D" id="3.40.50.300">
    <property type="entry name" value="P-loop containing nucleotide triphosphate hydrolases"/>
    <property type="match status" value="1"/>
</dbReference>
<keyword evidence="5 7" id="KW-0342">GTP-binding</keyword>
<dbReference type="GO" id="GO:0005525">
    <property type="term" value="F:GTP binding"/>
    <property type="evidence" value="ECO:0007669"/>
    <property type="project" value="UniProtKB-UniRule"/>
</dbReference>
<dbReference type="CDD" id="cd04095">
    <property type="entry name" value="CysN_NoDQ_III"/>
    <property type="match status" value="1"/>
</dbReference>
<dbReference type="InterPro" id="IPR011779">
    <property type="entry name" value="SO4_adenylTrfase_lsu"/>
</dbReference>
<name>C5WCD0_9ENTR</name>
<dbReference type="GO" id="GO:0070814">
    <property type="term" value="P:hydrogen sulfide biosynthetic process"/>
    <property type="evidence" value="ECO:0007669"/>
    <property type="project" value="UniProtKB-UniRule"/>
</dbReference>
<dbReference type="InterPro" id="IPR044138">
    <property type="entry name" value="CysN_II"/>
</dbReference>
<dbReference type="CDD" id="cd04166">
    <property type="entry name" value="CysN_ATPS"/>
    <property type="match status" value="1"/>
</dbReference>
<feature type="binding site" evidence="7">
    <location>
        <begin position="169"/>
        <end position="172"/>
    </location>
    <ligand>
        <name>GTP</name>
        <dbReference type="ChEBI" id="CHEBI:37565"/>
    </ligand>
</feature>
<evidence type="ECO:0000256" key="3">
    <source>
        <dbReference type="ARBA" id="ARBA00022741"/>
    </source>
</evidence>
<dbReference type="GO" id="GO:0004781">
    <property type="term" value="F:sulfate adenylyltransferase (ATP) activity"/>
    <property type="evidence" value="ECO:0007669"/>
    <property type="project" value="UniProtKB-UniRule"/>
</dbReference>
<dbReference type="NCBIfam" id="TIGR02034">
    <property type="entry name" value="CysN"/>
    <property type="match status" value="1"/>
</dbReference>
<evidence type="ECO:0000313" key="10">
    <source>
        <dbReference type="Proteomes" id="UP000061704"/>
    </source>
</evidence>
<dbReference type="InterPro" id="IPR027417">
    <property type="entry name" value="P-loop_NTPase"/>
</dbReference>
<reference evidence="9 10" key="1">
    <citation type="journal article" date="2011" name="Genome Biol. Evol.">
        <title>Reductive evolution of bacterial genome in insect gut environment.</title>
        <authorList>
            <person name="Nikoh N."/>
            <person name="Hosokawa T."/>
            <person name="Ohshima K."/>
            <person name="Hattori M."/>
            <person name="Fukatsu T."/>
        </authorList>
    </citation>
    <scope>NUCLEOTIDE SEQUENCE [LARGE SCALE GENOMIC DNA]</scope>
    <source>
        <strain evidence="9 10">Mpkobe</strain>
    </source>
</reference>
<organism evidence="9 10">
    <name type="scientific">Candidatus Ishikawaella capsulata Mpkobe</name>
    <dbReference type="NCBI Taxonomy" id="476281"/>
    <lineage>
        <taxon>Bacteria</taxon>
        <taxon>Pseudomonadati</taxon>
        <taxon>Pseudomonadota</taxon>
        <taxon>Gammaproteobacteria</taxon>
        <taxon>Enterobacterales</taxon>
        <taxon>Enterobacteriaceae</taxon>
        <taxon>Candidatus Ishikawella</taxon>
    </lineage>
</organism>
<dbReference type="InterPro" id="IPR000795">
    <property type="entry name" value="T_Tr_GTP-bd_dom"/>
</dbReference>
<feature type="binding site" evidence="7">
    <location>
        <begin position="114"/>
        <end position="118"/>
    </location>
    <ligand>
        <name>GTP</name>
        <dbReference type="ChEBI" id="CHEBI:37565"/>
    </ligand>
</feature>
<dbReference type="NCBIfam" id="NF003478">
    <property type="entry name" value="PRK05124.1"/>
    <property type="match status" value="1"/>
</dbReference>
<dbReference type="HAMAP" id="MF_00062">
    <property type="entry name" value="Sulf_adenylyltr_sub1"/>
    <property type="match status" value="1"/>
</dbReference>
<keyword evidence="1 7" id="KW-0808">Transferase</keyword>
<dbReference type="EC" id="2.7.7.4" evidence="7"/>
<dbReference type="InterPro" id="IPR054696">
    <property type="entry name" value="GTP-eEF1A_C"/>
</dbReference>
<dbReference type="FunFam" id="3.40.50.300:FF:000119">
    <property type="entry name" value="Sulfate adenylyltransferase subunit 1"/>
    <property type="match status" value="1"/>
</dbReference>
<keyword evidence="4 7" id="KW-0067">ATP-binding</keyword>
<dbReference type="GO" id="GO:0005524">
    <property type="term" value="F:ATP binding"/>
    <property type="evidence" value="ECO:0007669"/>
    <property type="project" value="UniProtKB-KW"/>
</dbReference>
<feature type="binding site" evidence="7">
    <location>
        <begin position="35"/>
        <end position="42"/>
    </location>
    <ligand>
        <name>GTP</name>
        <dbReference type="ChEBI" id="CHEBI:37565"/>
    </ligand>
</feature>
<gene>
    <name evidence="7 9" type="primary">cysN</name>
    <name evidence="9" type="ORF">ICMP_124</name>
</gene>
<dbReference type="SUPFAM" id="SSF50465">
    <property type="entry name" value="EF-Tu/eEF-1alpha/eIF2-gamma C-terminal domain"/>
    <property type="match status" value="1"/>
</dbReference>
<dbReference type="Gene3D" id="2.40.30.10">
    <property type="entry name" value="Translation factors"/>
    <property type="match status" value="2"/>
</dbReference>
<dbReference type="Pfam" id="PF22594">
    <property type="entry name" value="GTP-eEF1A_C"/>
    <property type="match status" value="1"/>
</dbReference>
<dbReference type="PRINTS" id="PR00315">
    <property type="entry name" value="ELONGATNFCT"/>
</dbReference>
<dbReference type="EMBL" id="AP010872">
    <property type="protein sequence ID" value="BAH82986.1"/>
    <property type="molecule type" value="Genomic_DNA"/>
</dbReference>
<dbReference type="Proteomes" id="UP000061704">
    <property type="component" value="Chromosome"/>
</dbReference>
<evidence type="ECO:0000256" key="1">
    <source>
        <dbReference type="ARBA" id="ARBA00022679"/>
    </source>
</evidence>
<dbReference type="RefSeq" id="WP_052456799.1">
    <property type="nucleotide sequence ID" value="NZ_AP010872.1"/>
</dbReference>
<evidence type="ECO:0000256" key="5">
    <source>
        <dbReference type="ARBA" id="ARBA00023134"/>
    </source>
</evidence>
<dbReference type="PROSITE" id="PS51722">
    <property type="entry name" value="G_TR_2"/>
    <property type="match status" value="1"/>
</dbReference>
<accession>C5WCD0</accession>
<evidence type="ECO:0000313" key="9">
    <source>
        <dbReference type="EMBL" id="BAH82986.1"/>
    </source>
</evidence>
<comment type="function">
    <text evidence="7">With CysD forms the ATP sulfurylase (ATPS) that catalyzes the adenylation of sulfate producing adenosine 5'-phosphosulfate (APS) and diphosphate, the first enzymatic step in sulfur assimilation pathway. APS synthesis involves the formation of a high-energy phosphoric-sulfuric acid anhydride bond driven by GTP hydrolysis by CysN coupled to ATP hydrolysis by CysD.</text>
</comment>
<protein>
    <recommendedName>
        <fullName evidence="7">Sulfate adenylyltransferase subunit 1</fullName>
        <ecNumber evidence="7">2.7.7.4</ecNumber>
    </recommendedName>
    <alternativeName>
        <fullName evidence="7">ATP-sulfurylase large subunit</fullName>
    </alternativeName>
    <alternativeName>
        <fullName evidence="7">Sulfate adenylate transferase</fullName>
        <shortName evidence="7">SAT</shortName>
    </alternativeName>
</protein>